<proteinExistence type="predicted"/>
<dbReference type="Gene3D" id="3.40.50.720">
    <property type="entry name" value="NAD(P)-binding Rossmann-like Domain"/>
    <property type="match status" value="1"/>
</dbReference>
<reference evidence="1 2" key="1">
    <citation type="journal article" date="2017" name="Mycologia">
        <title>Bifiguratus adelaidae, gen. et sp. nov., a new member of Mucoromycotina in endophytic and soil-dwelling habitats.</title>
        <authorList>
            <person name="Torres-Cruz T.J."/>
            <person name="Billingsley Tobias T.L."/>
            <person name="Almatruk M."/>
            <person name="Hesse C."/>
            <person name="Kuske C.R."/>
            <person name="Desiro A."/>
            <person name="Benucci G.M."/>
            <person name="Bonito G."/>
            <person name="Stajich J.E."/>
            <person name="Dunlap C."/>
            <person name="Arnold A.E."/>
            <person name="Porras-Alfaro A."/>
        </authorList>
    </citation>
    <scope>NUCLEOTIDE SEQUENCE [LARGE SCALE GENOMIC DNA]</scope>
    <source>
        <strain evidence="1 2">AZ0501</strain>
    </source>
</reference>
<sequence length="177" mass="19148">MVPGSSAIGVADTRELKKGDLVFYDPTVRARDNALAPQTILRGILTPSGGLSSTSGIGALAEKKMKNANIAASQAAVQGEVDCALEIMDHNAPVSILRAGLLSLRSFGTLVLRSGRSDMLEVPWGPIMSRYLQIKGCFMYPEYARQRIDNMIEAGLIKINLFMVPQTFSLNHINEAL</sequence>
<organism evidence="1 2">
    <name type="scientific">Bifiguratus adelaidae</name>
    <dbReference type="NCBI Taxonomy" id="1938954"/>
    <lineage>
        <taxon>Eukaryota</taxon>
        <taxon>Fungi</taxon>
        <taxon>Fungi incertae sedis</taxon>
        <taxon>Mucoromycota</taxon>
        <taxon>Mucoromycotina</taxon>
        <taxon>Endogonomycetes</taxon>
        <taxon>Endogonales</taxon>
        <taxon>Endogonales incertae sedis</taxon>
        <taxon>Bifiguratus</taxon>
    </lineage>
</organism>
<evidence type="ECO:0000313" key="2">
    <source>
        <dbReference type="Proteomes" id="UP000242875"/>
    </source>
</evidence>
<protein>
    <submittedName>
        <fullName evidence="1">Uncharacterized protein</fullName>
    </submittedName>
</protein>
<keyword evidence="2" id="KW-1185">Reference proteome</keyword>
<dbReference type="OrthoDB" id="203908at2759"/>
<name>A0A261Y062_9FUNG</name>
<dbReference type="AlphaFoldDB" id="A0A261Y062"/>
<evidence type="ECO:0000313" key="1">
    <source>
        <dbReference type="EMBL" id="OZJ03983.1"/>
    </source>
</evidence>
<dbReference type="Proteomes" id="UP000242875">
    <property type="component" value="Unassembled WGS sequence"/>
</dbReference>
<accession>A0A261Y062</accession>
<gene>
    <name evidence="1" type="ORF">BZG36_04042</name>
</gene>
<comment type="caution">
    <text evidence="1">The sequence shown here is derived from an EMBL/GenBank/DDBJ whole genome shotgun (WGS) entry which is preliminary data.</text>
</comment>
<dbReference type="Gene3D" id="3.90.180.10">
    <property type="entry name" value="Medium-chain alcohol dehydrogenases, catalytic domain"/>
    <property type="match status" value="1"/>
</dbReference>
<dbReference type="EMBL" id="MVBO01000059">
    <property type="protein sequence ID" value="OZJ03983.1"/>
    <property type="molecule type" value="Genomic_DNA"/>
</dbReference>